<gene>
    <name evidence="2" type="ORF">Tci_828623</name>
</gene>
<protein>
    <submittedName>
        <fullName evidence="2">Uncharacterized protein</fullName>
    </submittedName>
</protein>
<dbReference type="AlphaFoldDB" id="A0A699PZV5"/>
<organism evidence="2">
    <name type="scientific">Tanacetum cinerariifolium</name>
    <name type="common">Dalmatian daisy</name>
    <name type="synonym">Chrysanthemum cinerariifolium</name>
    <dbReference type="NCBI Taxonomy" id="118510"/>
    <lineage>
        <taxon>Eukaryota</taxon>
        <taxon>Viridiplantae</taxon>
        <taxon>Streptophyta</taxon>
        <taxon>Embryophyta</taxon>
        <taxon>Tracheophyta</taxon>
        <taxon>Spermatophyta</taxon>
        <taxon>Magnoliopsida</taxon>
        <taxon>eudicotyledons</taxon>
        <taxon>Gunneridae</taxon>
        <taxon>Pentapetalae</taxon>
        <taxon>asterids</taxon>
        <taxon>campanulids</taxon>
        <taxon>Asterales</taxon>
        <taxon>Asteraceae</taxon>
        <taxon>Asteroideae</taxon>
        <taxon>Anthemideae</taxon>
        <taxon>Anthemidinae</taxon>
        <taxon>Tanacetum</taxon>
    </lineage>
</organism>
<name>A0A699PZV5_TANCI</name>
<accession>A0A699PZV5</accession>
<feature type="region of interest" description="Disordered" evidence="1">
    <location>
        <begin position="1"/>
        <end position="230"/>
    </location>
</feature>
<evidence type="ECO:0000256" key="1">
    <source>
        <dbReference type="SAM" id="MobiDB-lite"/>
    </source>
</evidence>
<proteinExistence type="predicted"/>
<dbReference type="EMBL" id="BKCJ010970359">
    <property type="protein sequence ID" value="GFC56653.1"/>
    <property type="molecule type" value="Genomic_DNA"/>
</dbReference>
<feature type="non-terminal residue" evidence="2">
    <location>
        <position position="1"/>
    </location>
</feature>
<evidence type="ECO:0000313" key="2">
    <source>
        <dbReference type="EMBL" id="GFC56653.1"/>
    </source>
</evidence>
<feature type="compositionally biased region" description="Polar residues" evidence="1">
    <location>
        <begin position="219"/>
        <end position="230"/>
    </location>
</feature>
<reference evidence="2" key="1">
    <citation type="journal article" date="2019" name="Sci. Rep.">
        <title>Draft genome of Tanacetum cinerariifolium, the natural source of mosquito coil.</title>
        <authorList>
            <person name="Yamashiro T."/>
            <person name="Shiraishi A."/>
            <person name="Satake H."/>
            <person name="Nakayama K."/>
        </authorList>
    </citation>
    <scope>NUCLEOTIDE SEQUENCE</scope>
</reference>
<feature type="compositionally biased region" description="Low complexity" evidence="1">
    <location>
        <begin position="168"/>
        <end position="182"/>
    </location>
</feature>
<comment type="caution">
    <text evidence="2">The sequence shown here is derived from an EMBL/GenBank/DDBJ whole genome shotgun (WGS) entry which is preliminary data.</text>
</comment>
<feature type="compositionally biased region" description="Basic and acidic residues" evidence="1">
    <location>
        <begin position="144"/>
        <end position="157"/>
    </location>
</feature>
<sequence>AILDTYGESTILKRRRKDDDQEGPSARPNRRSKRQKGGEQASASTPSKKATKGAGGSTTGTQSRQQSTSQSAYAEEPVQTTCQMEETPLPVYETGADEQLIVQTSQHPEWFSQPRKPPSPDRAWNAALPRRREEDDDQEGPSARSDRGSKRQREGGEHASASTSSKPATGSAGRSTTGTQSRQLSASESAFTEEPMQTTCQMEEPSHSMFETGAEDQPIVQTSQHPEWFS</sequence>
<feature type="compositionally biased region" description="Low complexity" evidence="1">
    <location>
        <begin position="59"/>
        <end position="72"/>
    </location>
</feature>
<feature type="compositionally biased region" description="Polar residues" evidence="1">
    <location>
        <begin position="183"/>
        <end position="201"/>
    </location>
</feature>